<reference evidence="2 3" key="1">
    <citation type="submission" date="2016-11" db="EMBL/GenBank/DDBJ databases">
        <authorList>
            <person name="Jaros S."/>
            <person name="Januszkiewicz K."/>
            <person name="Wedrychowicz H."/>
        </authorList>
    </citation>
    <scope>NUCLEOTIDE SEQUENCE [LARGE SCALE GENOMIC DNA]</scope>
    <source>
        <strain evidence="2 3">DSM 9297</strain>
    </source>
</reference>
<dbReference type="OrthoDB" id="156248at2157"/>
<sequence length="148" mass="15549">MSPAVGGDAGGTGGGLTSDGGAALADRPAESLASTPADARRLRRARRVAHLLDDAIRLPVVRYRVGVDALAGVIPVVGDLLATLLALSIVWDAFRLGARKRLLARMLVYVGIDLLVGSVPIVGDALDAVVKLNRRNVRLLERDLARRG</sequence>
<keyword evidence="1" id="KW-0812">Transmembrane</keyword>
<dbReference type="Pfam" id="PF13430">
    <property type="entry name" value="DUF4112"/>
    <property type="match status" value="1"/>
</dbReference>
<dbReference type="PANTHER" id="PTHR35519">
    <property type="entry name" value="MEMBRANE PROTEINS"/>
    <property type="match status" value="1"/>
</dbReference>
<dbReference type="PANTHER" id="PTHR35519:SF2">
    <property type="entry name" value="PH DOMAIN PROTEIN"/>
    <property type="match status" value="1"/>
</dbReference>
<proteinExistence type="predicted"/>
<keyword evidence="1" id="KW-1133">Transmembrane helix</keyword>
<organism evidence="2 3">
    <name type="scientific">Halobaculum gomorrense</name>
    <dbReference type="NCBI Taxonomy" id="43928"/>
    <lineage>
        <taxon>Archaea</taxon>
        <taxon>Methanobacteriati</taxon>
        <taxon>Methanobacteriota</taxon>
        <taxon>Stenosarchaea group</taxon>
        <taxon>Halobacteria</taxon>
        <taxon>Halobacteriales</taxon>
        <taxon>Haloferacaceae</taxon>
        <taxon>Halobaculum</taxon>
    </lineage>
</organism>
<dbReference type="AlphaFoldDB" id="A0A1M5UAX7"/>
<evidence type="ECO:0000313" key="3">
    <source>
        <dbReference type="Proteomes" id="UP000184357"/>
    </source>
</evidence>
<dbReference type="InterPro" id="IPR025187">
    <property type="entry name" value="DUF4112"/>
</dbReference>
<accession>A0A1M5UAX7</accession>
<keyword evidence="1" id="KW-0472">Membrane</keyword>
<dbReference type="RefSeq" id="WP_079991676.1">
    <property type="nucleotide sequence ID" value="NZ_FQWV01000010.1"/>
</dbReference>
<protein>
    <recommendedName>
        <fullName evidence="4">DUF4112 domain-containing protein</fullName>
    </recommendedName>
</protein>
<evidence type="ECO:0008006" key="4">
    <source>
        <dbReference type="Google" id="ProtNLM"/>
    </source>
</evidence>
<gene>
    <name evidence="2" type="ORF">SAMN05443636_2953</name>
</gene>
<evidence type="ECO:0000256" key="1">
    <source>
        <dbReference type="SAM" id="Phobius"/>
    </source>
</evidence>
<dbReference type="EMBL" id="FQWV01000010">
    <property type="protein sequence ID" value="SHH60068.1"/>
    <property type="molecule type" value="Genomic_DNA"/>
</dbReference>
<dbReference type="STRING" id="43928.SAMN05443636_2953"/>
<feature type="transmembrane region" description="Helical" evidence="1">
    <location>
        <begin position="69"/>
        <end position="90"/>
    </location>
</feature>
<evidence type="ECO:0000313" key="2">
    <source>
        <dbReference type="EMBL" id="SHH60068.1"/>
    </source>
</evidence>
<name>A0A1M5UAX7_9EURY</name>
<keyword evidence="3" id="KW-1185">Reference proteome</keyword>
<dbReference type="Proteomes" id="UP000184357">
    <property type="component" value="Unassembled WGS sequence"/>
</dbReference>